<dbReference type="OrthoDB" id="43547at2759"/>
<gene>
    <name evidence="1" type="ORF">SBAD_LOCUS12040</name>
</gene>
<reference evidence="1 2" key="2">
    <citation type="submission" date="2018-11" db="EMBL/GenBank/DDBJ databases">
        <authorList>
            <consortium name="Pathogen Informatics"/>
        </authorList>
    </citation>
    <scope>NUCLEOTIDE SEQUENCE [LARGE SCALE GENOMIC DNA]</scope>
</reference>
<evidence type="ECO:0000313" key="1">
    <source>
        <dbReference type="EMBL" id="VDP44979.1"/>
    </source>
</evidence>
<dbReference type="WBParaSite" id="SBAD_0001244001-mRNA-1">
    <property type="protein sequence ID" value="SBAD_0001244001-mRNA-1"/>
    <property type="gene ID" value="SBAD_0001244001"/>
</dbReference>
<accession>A0A183J841</accession>
<protein>
    <submittedName>
        <fullName evidence="3">PAZ domain-containing protein</fullName>
    </submittedName>
</protein>
<dbReference type="AlphaFoldDB" id="A0A183J841"/>
<proteinExistence type="predicted"/>
<reference evidence="3" key="1">
    <citation type="submission" date="2016-06" db="UniProtKB">
        <authorList>
            <consortium name="WormBaseParasite"/>
        </authorList>
    </citation>
    <scope>IDENTIFICATION</scope>
</reference>
<keyword evidence="2" id="KW-1185">Reference proteome</keyword>
<sequence>MAALYSAGDPQIVFQAGYDMQSFLFEFLQYYTCRPLYARTYVFKDKLAISGLPVEAENLYRYVLDKEKSYGLRVIRMNMPSVRRMEESFMEYLLACHSELTVRDSIFQHSFFGVHGSDEIVFRSYQLIMRDKSDRFISPVFVNKPATKDWLCLEFYVVYVDARKKFPLDCEKTDNGR</sequence>
<dbReference type="Proteomes" id="UP000270296">
    <property type="component" value="Unassembled WGS sequence"/>
</dbReference>
<organism evidence="3">
    <name type="scientific">Soboliphyme baturini</name>
    <dbReference type="NCBI Taxonomy" id="241478"/>
    <lineage>
        <taxon>Eukaryota</taxon>
        <taxon>Metazoa</taxon>
        <taxon>Ecdysozoa</taxon>
        <taxon>Nematoda</taxon>
        <taxon>Enoplea</taxon>
        <taxon>Dorylaimia</taxon>
        <taxon>Dioctophymatida</taxon>
        <taxon>Dioctophymatoidea</taxon>
        <taxon>Soboliphymatidae</taxon>
        <taxon>Soboliphyme</taxon>
    </lineage>
</organism>
<name>A0A183J841_9BILA</name>
<evidence type="ECO:0000313" key="3">
    <source>
        <dbReference type="WBParaSite" id="SBAD_0001244001-mRNA-1"/>
    </source>
</evidence>
<evidence type="ECO:0000313" key="2">
    <source>
        <dbReference type="Proteomes" id="UP000270296"/>
    </source>
</evidence>
<dbReference type="EMBL" id="UZAM01016842">
    <property type="protein sequence ID" value="VDP44979.1"/>
    <property type="molecule type" value="Genomic_DNA"/>
</dbReference>